<sequence>MIIKFQIIGVILIIMIIIVREFKKYKRRDSIIVKSIKRINHVYFFISLAFFVFVFFYFEIFLAYFLKAHRLLVPKYLNKWYEILFRYEYLEVIKNNFKQKEMIKEYCIINWYLQMGLVYFFSGITYGLVAVDYMLRLFEGNILYKDKIYTYNGSYDLNRLIDYSWNLNEKKTKKENIKYYDLKLKIANKKLNKWFTGEDTKTVYIEINCDDKEKVENFLKGLNIKKAY</sequence>
<evidence type="ECO:0000256" key="1">
    <source>
        <dbReference type="SAM" id="Phobius"/>
    </source>
</evidence>
<feature type="transmembrane region" description="Helical" evidence="1">
    <location>
        <begin position="111"/>
        <end position="135"/>
    </location>
</feature>
<feature type="transmembrane region" description="Helical" evidence="1">
    <location>
        <begin position="6"/>
        <end position="22"/>
    </location>
</feature>
<reference evidence="2 3" key="1">
    <citation type="submission" date="2016-11" db="EMBL/GenBank/DDBJ databases">
        <authorList>
            <person name="Jaros S."/>
            <person name="Januszkiewicz K."/>
            <person name="Wedrychowicz H."/>
        </authorList>
    </citation>
    <scope>NUCLEOTIDE SEQUENCE [LARGE SCALE GENOMIC DNA]</scope>
    <source>
        <strain evidence="2 3">DSM 14501</strain>
    </source>
</reference>
<evidence type="ECO:0000313" key="3">
    <source>
        <dbReference type="Proteomes" id="UP000184082"/>
    </source>
</evidence>
<feature type="transmembrane region" description="Helical" evidence="1">
    <location>
        <begin position="42"/>
        <end position="66"/>
    </location>
</feature>
<organism evidence="2 3">
    <name type="scientific">Caminicella sporogenes DSM 14501</name>
    <dbReference type="NCBI Taxonomy" id="1121266"/>
    <lineage>
        <taxon>Bacteria</taxon>
        <taxon>Bacillati</taxon>
        <taxon>Bacillota</taxon>
        <taxon>Clostridia</taxon>
        <taxon>Peptostreptococcales</taxon>
        <taxon>Caminicellaceae</taxon>
        <taxon>Caminicella</taxon>
    </lineage>
</organism>
<name>A0A1M6SFK1_9FIRM</name>
<keyword evidence="1" id="KW-1133">Transmembrane helix</keyword>
<dbReference type="RefSeq" id="WP_072968185.1">
    <property type="nucleotide sequence ID" value="NZ_FRAJ01000018.1"/>
</dbReference>
<accession>A0A1M6SFK1</accession>
<dbReference type="EMBL" id="FRAJ01000018">
    <property type="protein sequence ID" value="SHK43459.1"/>
    <property type="molecule type" value="Genomic_DNA"/>
</dbReference>
<keyword evidence="3" id="KW-1185">Reference proteome</keyword>
<keyword evidence="1" id="KW-0472">Membrane</keyword>
<dbReference type="Proteomes" id="UP000184082">
    <property type="component" value="Unassembled WGS sequence"/>
</dbReference>
<gene>
    <name evidence="2" type="ORF">SAMN02745883_02041</name>
</gene>
<protein>
    <recommendedName>
        <fullName evidence="4">DUF5673 domain-containing protein</fullName>
    </recommendedName>
</protein>
<evidence type="ECO:0000313" key="2">
    <source>
        <dbReference type="EMBL" id="SHK43459.1"/>
    </source>
</evidence>
<evidence type="ECO:0008006" key="4">
    <source>
        <dbReference type="Google" id="ProtNLM"/>
    </source>
</evidence>
<dbReference type="STRING" id="1121266.SAMN02745883_02041"/>
<dbReference type="AlphaFoldDB" id="A0A1M6SFK1"/>
<proteinExistence type="predicted"/>
<keyword evidence="1" id="KW-0812">Transmembrane</keyword>